<dbReference type="EMBL" id="LAZR01045029">
    <property type="protein sequence ID" value="KKL00808.1"/>
    <property type="molecule type" value="Genomic_DNA"/>
</dbReference>
<organism evidence="2">
    <name type="scientific">marine sediment metagenome</name>
    <dbReference type="NCBI Taxonomy" id="412755"/>
    <lineage>
        <taxon>unclassified sequences</taxon>
        <taxon>metagenomes</taxon>
        <taxon>ecological metagenomes</taxon>
    </lineage>
</organism>
<keyword evidence="1" id="KW-0175">Coiled coil</keyword>
<accession>A0A0F9CTF5</accession>
<name>A0A0F9CTF5_9ZZZZ</name>
<comment type="caution">
    <text evidence="2">The sequence shown here is derived from an EMBL/GenBank/DDBJ whole genome shotgun (WGS) entry which is preliminary data.</text>
</comment>
<feature type="coiled-coil region" evidence="1">
    <location>
        <begin position="8"/>
        <end position="35"/>
    </location>
</feature>
<sequence>MALPKEMVEKIKAQLDEAEKLADDLDDTLRKFEGQDIRFDQARKDVDANKDLIRRLRLAIS</sequence>
<dbReference type="AlphaFoldDB" id="A0A0F9CTF5"/>
<gene>
    <name evidence="2" type="ORF">LCGC14_2628650</name>
</gene>
<evidence type="ECO:0000313" key="2">
    <source>
        <dbReference type="EMBL" id="KKL00808.1"/>
    </source>
</evidence>
<protein>
    <submittedName>
        <fullName evidence="2">Uncharacterized protein</fullName>
    </submittedName>
</protein>
<reference evidence="2" key="1">
    <citation type="journal article" date="2015" name="Nature">
        <title>Complex archaea that bridge the gap between prokaryotes and eukaryotes.</title>
        <authorList>
            <person name="Spang A."/>
            <person name="Saw J.H."/>
            <person name="Jorgensen S.L."/>
            <person name="Zaremba-Niedzwiedzka K."/>
            <person name="Martijn J."/>
            <person name="Lind A.E."/>
            <person name="van Eijk R."/>
            <person name="Schleper C."/>
            <person name="Guy L."/>
            <person name="Ettema T.J."/>
        </authorList>
    </citation>
    <scope>NUCLEOTIDE SEQUENCE</scope>
</reference>
<proteinExistence type="predicted"/>
<evidence type="ECO:0000256" key="1">
    <source>
        <dbReference type="SAM" id="Coils"/>
    </source>
</evidence>